<keyword evidence="5" id="KW-1185">Reference proteome</keyword>
<sequence>MATTFDLEDYVFGTLEAGAVGFLLKDAAPDDLVDAVRRPTDDHGLLDQAVAGRVIAEFARRRTPLGDGPHTLGRRAAPARPRAHRPWIRGAPTAVDENGTGRRAQ</sequence>
<dbReference type="RefSeq" id="WP_324765684.1">
    <property type="nucleotide sequence ID" value="NZ_BAAATS010000022.1"/>
</dbReference>
<name>A0ABU6C4E1_9ACTN</name>
<feature type="region of interest" description="Disordered" evidence="2">
    <location>
        <begin position="62"/>
        <end position="105"/>
    </location>
</feature>
<dbReference type="Proteomes" id="UP001352223">
    <property type="component" value="Unassembled WGS sequence"/>
</dbReference>
<gene>
    <name evidence="4" type="ORF">OKJ48_00270</name>
</gene>
<dbReference type="InterPro" id="IPR011006">
    <property type="entry name" value="CheY-like_superfamily"/>
</dbReference>
<accession>A0ABU6C4E1</accession>
<evidence type="ECO:0000313" key="5">
    <source>
        <dbReference type="Proteomes" id="UP001352223"/>
    </source>
</evidence>
<evidence type="ECO:0000313" key="4">
    <source>
        <dbReference type="EMBL" id="MEB3958700.1"/>
    </source>
</evidence>
<dbReference type="Gene3D" id="3.40.50.2300">
    <property type="match status" value="1"/>
</dbReference>
<dbReference type="InterPro" id="IPR001789">
    <property type="entry name" value="Sig_transdc_resp-reg_receiver"/>
</dbReference>
<evidence type="ECO:0000256" key="1">
    <source>
        <dbReference type="PROSITE-ProRule" id="PRU00169"/>
    </source>
</evidence>
<proteinExistence type="predicted"/>
<comment type="caution">
    <text evidence="4">The sequence shown here is derived from an EMBL/GenBank/DDBJ whole genome shotgun (WGS) entry which is preliminary data.</text>
</comment>
<evidence type="ECO:0000256" key="2">
    <source>
        <dbReference type="SAM" id="MobiDB-lite"/>
    </source>
</evidence>
<dbReference type="EMBL" id="JAOZYB010000001">
    <property type="protein sequence ID" value="MEB3958700.1"/>
    <property type="molecule type" value="Genomic_DNA"/>
</dbReference>
<dbReference type="PROSITE" id="PS50110">
    <property type="entry name" value="RESPONSE_REGULATORY"/>
    <property type="match status" value="1"/>
</dbReference>
<protein>
    <recommendedName>
        <fullName evidence="3">Response regulatory domain-containing protein</fullName>
    </recommendedName>
</protein>
<evidence type="ECO:0000259" key="3">
    <source>
        <dbReference type="PROSITE" id="PS50110"/>
    </source>
</evidence>
<comment type="caution">
    <text evidence="1">Lacks conserved residue(s) required for the propagation of feature annotation.</text>
</comment>
<reference evidence="4 5" key="1">
    <citation type="submission" date="2022-10" db="EMBL/GenBank/DDBJ databases">
        <authorList>
            <person name="Xie J."/>
            <person name="Shen N."/>
        </authorList>
    </citation>
    <scope>NUCLEOTIDE SEQUENCE [LARGE SCALE GENOMIC DNA]</scope>
    <source>
        <strain evidence="4 5">DSM 41681</strain>
    </source>
</reference>
<dbReference type="SUPFAM" id="SSF52172">
    <property type="entry name" value="CheY-like"/>
    <property type="match status" value="1"/>
</dbReference>
<feature type="domain" description="Response regulatory" evidence="3">
    <location>
        <begin position="1"/>
        <end position="40"/>
    </location>
</feature>
<organism evidence="4 5">
    <name type="scientific">Streptomyces kunmingensis</name>
    <dbReference type="NCBI Taxonomy" id="68225"/>
    <lineage>
        <taxon>Bacteria</taxon>
        <taxon>Bacillati</taxon>
        <taxon>Actinomycetota</taxon>
        <taxon>Actinomycetes</taxon>
        <taxon>Kitasatosporales</taxon>
        <taxon>Streptomycetaceae</taxon>
        <taxon>Streptomyces</taxon>
    </lineage>
</organism>